<evidence type="ECO:0000256" key="5">
    <source>
        <dbReference type="ARBA" id="ARBA00023136"/>
    </source>
</evidence>
<protein>
    <recommendedName>
        <fullName evidence="9">ABC transmembrane type-1 domain-containing protein</fullName>
    </recommendedName>
</protein>
<dbReference type="Gene3D" id="1.10.3720.10">
    <property type="entry name" value="MetI-like"/>
    <property type="match status" value="1"/>
</dbReference>
<dbReference type="HOGENOM" id="CLU_1649066_0_0_6"/>
<keyword evidence="4 6" id="KW-1133">Transmembrane helix</keyword>
<dbReference type="InterPro" id="IPR005667">
    <property type="entry name" value="Sulph_transpt2"/>
</dbReference>
<dbReference type="Proteomes" id="UP000004750">
    <property type="component" value="Unassembled WGS sequence"/>
</dbReference>
<comment type="caution">
    <text evidence="7">The sequence shown here is derived from an EMBL/GenBank/DDBJ whole genome shotgun (WGS) entry which is preliminary data.</text>
</comment>
<evidence type="ECO:0000256" key="3">
    <source>
        <dbReference type="ARBA" id="ARBA00022692"/>
    </source>
</evidence>
<evidence type="ECO:0000256" key="6">
    <source>
        <dbReference type="SAM" id="Phobius"/>
    </source>
</evidence>
<evidence type="ECO:0008006" key="9">
    <source>
        <dbReference type="Google" id="ProtNLM"/>
    </source>
</evidence>
<dbReference type="AlphaFoldDB" id="G9ZHR8"/>
<dbReference type="GO" id="GO:0015419">
    <property type="term" value="F:ABC-type sulfate transporter activity"/>
    <property type="evidence" value="ECO:0007669"/>
    <property type="project" value="InterPro"/>
</dbReference>
<evidence type="ECO:0000256" key="4">
    <source>
        <dbReference type="ARBA" id="ARBA00022989"/>
    </source>
</evidence>
<proteinExistence type="predicted"/>
<evidence type="ECO:0000256" key="2">
    <source>
        <dbReference type="ARBA" id="ARBA00022448"/>
    </source>
</evidence>
<keyword evidence="2" id="KW-0813">Transport</keyword>
<dbReference type="PANTHER" id="PTHR30406:SF10">
    <property type="entry name" value="SULFATE TRANSPORT SYSTEM PERMEASE PROTEIN CYST"/>
    <property type="match status" value="1"/>
</dbReference>
<name>G9ZHR8_9GAMM</name>
<dbReference type="SUPFAM" id="SSF161098">
    <property type="entry name" value="MetI-like"/>
    <property type="match status" value="1"/>
</dbReference>
<organism evidence="7 8">
    <name type="scientific">Cardiobacterium valvarum F0432</name>
    <dbReference type="NCBI Taxonomy" id="797473"/>
    <lineage>
        <taxon>Bacteria</taxon>
        <taxon>Pseudomonadati</taxon>
        <taxon>Pseudomonadota</taxon>
        <taxon>Gammaproteobacteria</taxon>
        <taxon>Cardiobacteriales</taxon>
        <taxon>Cardiobacteriaceae</taxon>
        <taxon>Cardiobacterium</taxon>
    </lineage>
</organism>
<sequence length="160" mass="16992">MSPVSTLRRLQVLPGFGLSLGLSLFFVALGLLLPLTGLVMNVARLSLTDYWAVISDAQVLAAFRVTLWAGERGLRTAACLGAGALSSFRMGMVDALVDLPFALPMVVAEIALSTLFADDGWLGRPLTALGVQVTFQPLEIVVAMVFSSIPFVVRAVQSVL</sequence>
<feature type="transmembrane region" description="Helical" evidence="6">
    <location>
        <begin position="95"/>
        <end position="117"/>
    </location>
</feature>
<dbReference type="STRING" id="797473.HMPREF9080_02326"/>
<dbReference type="EMBL" id="AGCM01000135">
    <property type="protein sequence ID" value="EHM52464.1"/>
    <property type="molecule type" value="Genomic_DNA"/>
</dbReference>
<accession>G9ZHR8</accession>
<keyword evidence="5 6" id="KW-0472">Membrane</keyword>
<comment type="subcellular location">
    <subcellularLocation>
        <location evidence="1">Membrane</location>
        <topology evidence="1">Multi-pass membrane protein</topology>
    </subcellularLocation>
</comment>
<dbReference type="PANTHER" id="PTHR30406">
    <property type="entry name" value="SULFATE TRANSPORT SYSTEM PERMEASE PROTEIN"/>
    <property type="match status" value="1"/>
</dbReference>
<evidence type="ECO:0000313" key="8">
    <source>
        <dbReference type="Proteomes" id="UP000004750"/>
    </source>
</evidence>
<feature type="transmembrane region" description="Helical" evidence="6">
    <location>
        <begin position="137"/>
        <end position="156"/>
    </location>
</feature>
<evidence type="ECO:0000256" key="1">
    <source>
        <dbReference type="ARBA" id="ARBA00004141"/>
    </source>
</evidence>
<dbReference type="InterPro" id="IPR035906">
    <property type="entry name" value="MetI-like_sf"/>
</dbReference>
<dbReference type="GO" id="GO:0005886">
    <property type="term" value="C:plasma membrane"/>
    <property type="evidence" value="ECO:0007669"/>
    <property type="project" value="TreeGrafter"/>
</dbReference>
<dbReference type="PATRIC" id="fig|797473.3.peg.1903"/>
<reference evidence="7 8" key="1">
    <citation type="submission" date="2011-08" db="EMBL/GenBank/DDBJ databases">
        <authorList>
            <person name="Weinstock G."/>
            <person name="Sodergren E."/>
            <person name="Clifton S."/>
            <person name="Fulton L."/>
            <person name="Fulton B."/>
            <person name="Courtney L."/>
            <person name="Fronick C."/>
            <person name="Harrison M."/>
            <person name="Strong C."/>
            <person name="Farmer C."/>
            <person name="Delahaunty K."/>
            <person name="Markovic C."/>
            <person name="Hall O."/>
            <person name="Minx P."/>
            <person name="Tomlinson C."/>
            <person name="Mitreva M."/>
            <person name="Hou S."/>
            <person name="Chen J."/>
            <person name="Wollam A."/>
            <person name="Pepin K.H."/>
            <person name="Johnson M."/>
            <person name="Bhonagiri V."/>
            <person name="Zhang X."/>
            <person name="Suruliraj S."/>
            <person name="Warren W."/>
            <person name="Chinwalla A."/>
            <person name="Mardis E.R."/>
            <person name="Wilson R.K."/>
        </authorList>
    </citation>
    <scope>NUCLEOTIDE SEQUENCE [LARGE SCALE GENOMIC DNA]</scope>
    <source>
        <strain evidence="7 8">F0432</strain>
    </source>
</reference>
<evidence type="ECO:0000313" key="7">
    <source>
        <dbReference type="EMBL" id="EHM52464.1"/>
    </source>
</evidence>
<feature type="transmembrane region" description="Helical" evidence="6">
    <location>
        <begin position="12"/>
        <end position="35"/>
    </location>
</feature>
<keyword evidence="3 6" id="KW-0812">Transmembrane</keyword>
<gene>
    <name evidence="7" type="ORF">HMPREF9080_02326</name>
</gene>